<dbReference type="Proteomes" id="UP001152622">
    <property type="component" value="Chromosome 5"/>
</dbReference>
<feature type="compositionally biased region" description="Polar residues" evidence="1">
    <location>
        <begin position="70"/>
        <end position="83"/>
    </location>
</feature>
<protein>
    <submittedName>
        <fullName evidence="2">Uncharacterized protein</fullName>
    </submittedName>
</protein>
<feature type="region of interest" description="Disordered" evidence="1">
    <location>
        <begin position="64"/>
        <end position="92"/>
    </location>
</feature>
<organism evidence="2 3">
    <name type="scientific">Synaphobranchus kaupii</name>
    <name type="common">Kaup's arrowtooth eel</name>
    <dbReference type="NCBI Taxonomy" id="118154"/>
    <lineage>
        <taxon>Eukaryota</taxon>
        <taxon>Metazoa</taxon>
        <taxon>Chordata</taxon>
        <taxon>Craniata</taxon>
        <taxon>Vertebrata</taxon>
        <taxon>Euteleostomi</taxon>
        <taxon>Actinopterygii</taxon>
        <taxon>Neopterygii</taxon>
        <taxon>Teleostei</taxon>
        <taxon>Anguilliformes</taxon>
        <taxon>Synaphobranchidae</taxon>
        <taxon>Synaphobranchus</taxon>
    </lineage>
</organism>
<evidence type="ECO:0000313" key="3">
    <source>
        <dbReference type="Proteomes" id="UP001152622"/>
    </source>
</evidence>
<name>A0A9Q1J029_SYNKA</name>
<keyword evidence="3" id="KW-1185">Reference proteome</keyword>
<comment type="caution">
    <text evidence="2">The sequence shown here is derived from an EMBL/GenBank/DDBJ whole genome shotgun (WGS) entry which is preliminary data.</text>
</comment>
<gene>
    <name evidence="2" type="ORF">SKAU_G00163020</name>
</gene>
<accession>A0A9Q1J029</accession>
<sequence>MAKVNGNAMRFPEKLVGVSRGRTAHVADAAGRESGPAARPWLCAQAASLLVYVDLLGDGSHDLGFRQRSKLTPASDTAESQTYLRPRSVKRR</sequence>
<reference evidence="2" key="1">
    <citation type="journal article" date="2023" name="Science">
        <title>Genome structures resolve the early diversification of teleost fishes.</title>
        <authorList>
            <person name="Parey E."/>
            <person name="Louis A."/>
            <person name="Montfort J."/>
            <person name="Bouchez O."/>
            <person name="Roques C."/>
            <person name="Iampietro C."/>
            <person name="Lluch J."/>
            <person name="Castinel A."/>
            <person name="Donnadieu C."/>
            <person name="Desvignes T."/>
            <person name="Floi Bucao C."/>
            <person name="Jouanno E."/>
            <person name="Wen M."/>
            <person name="Mejri S."/>
            <person name="Dirks R."/>
            <person name="Jansen H."/>
            <person name="Henkel C."/>
            <person name="Chen W.J."/>
            <person name="Zahm M."/>
            <person name="Cabau C."/>
            <person name="Klopp C."/>
            <person name="Thompson A.W."/>
            <person name="Robinson-Rechavi M."/>
            <person name="Braasch I."/>
            <person name="Lecointre G."/>
            <person name="Bobe J."/>
            <person name="Postlethwait J.H."/>
            <person name="Berthelot C."/>
            <person name="Roest Crollius H."/>
            <person name="Guiguen Y."/>
        </authorList>
    </citation>
    <scope>NUCLEOTIDE SEQUENCE</scope>
    <source>
        <strain evidence="2">WJC10195</strain>
    </source>
</reference>
<dbReference type="EMBL" id="JAINUF010000005">
    <property type="protein sequence ID" value="KAJ8359777.1"/>
    <property type="molecule type" value="Genomic_DNA"/>
</dbReference>
<evidence type="ECO:0000256" key="1">
    <source>
        <dbReference type="SAM" id="MobiDB-lite"/>
    </source>
</evidence>
<dbReference type="AlphaFoldDB" id="A0A9Q1J029"/>
<proteinExistence type="predicted"/>
<evidence type="ECO:0000313" key="2">
    <source>
        <dbReference type="EMBL" id="KAJ8359777.1"/>
    </source>
</evidence>